<keyword evidence="7" id="KW-0067">ATP-binding</keyword>
<dbReference type="Gene3D" id="3.30.565.10">
    <property type="entry name" value="Histidine kinase-like ATPase, C-terminal domain"/>
    <property type="match status" value="1"/>
</dbReference>
<keyword evidence="4" id="KW-0808">Transferase</keyword>
<evidence type="ECO:0000313" key="12">
    <source>
        <dbReference type="EMBL" id="VEG28638.1"/>
    </source>
</evidence>
<evidence type="ECO:0000256" key="10">
    <source>
        <dbReference type="SAM" id="Phobius"/>
    </source>
</evidence>
<dbReference type="Gene3D" id="1.20.5.1930">
    <property type="match status" value="1"/>
</dbReference>
<evidence type="ECO:0000259" key="11">
    <source>
        <dbReference type="Pfam" id="PF07730"/>
    </source>
</evidence>
<evidence type="ECO:0000256" key="9">
    <source>
        <dbReference type="SAM" id="MobiDB-lite"/>
    </source>
</evidence>
<organism evidence="12 13">
    <name type="scientific">Actinomyces howellii</name>
    <dbReference type="NCBI Taxonomy" id="52771"/>
    <lineage>
        <taxon>Bacteria</taxon>
        <taxon>Bacillati</taxon>
        <taxon>Actinomycetota</taxon>
        <taxon>Actinomycetes</taxon>
        <taxon>Actinomycetales</taxon>
        <taxon>Actinomycetaceae</taxon>
        <taxon>Actinomyces</taxon>
    </lineage>
</organism>
<dbReference type="PANTHER" id="PTHR24421:SF10">
    <property type="entry name" value="NITRATE_NITRITE SENSOR PROTEIN NARQ"/>
    <property type="match status" value="1"/>
</dbReference>
<feature type="transmembrane region" description="Helical" evidence="10">
    <location>
        <begin position="142"/>
        <end position="165"/>
    </location>
</feature>
<evidence type="ECO:0000256" key="4">
    <source>
        <dbReference type="ARBA" id="ARBA00022679"/>
    </source>
</evidence>
<dbReference type="GO" id="GO:0000155">
    <property type="term" value="F:phosphorelay sensor kinase activity"/>
    <property type="evidence" value="ECO:0007669"/>
    <property type="project" value="InterPro"/>
</dbReference>
<keyword evidence="8" id="KW-0902">Two-component regulatory system</keyword>
<accession>A0A448HHZ3</accession>
<dbReference type="AlphaFoldDB" id="A0A448HHZ3"/>
<dbReference type="Proteomes" id="UP000266895">
    <property type="component" value="Chromosome"/>
</dbReference>
<keyword evidence="3" id="KW-0597">Phosphoprotein</keyword>
<evidence type="ECO:0000256" key="2">
    <source>
        <dbReference type="ARBA" id="ARBA00012438"/>
    </source>
</evidence>
<keyword evidence="10" id="KW-0812">Transmembrane</keyword>
<feature type="domain" description="Signal transduction histidine kinase subgroup 3 dimerisation and phosphoacceptor" evidence="11">
    <location>
        <begin position="187"/>
        <end position="250"/>
    </location>
</feature>
<dbReference type="OrthoDB" id="3253720at2"/>
<dbReference type="PANTHER" id="PTHR24421">
    <property type="entry name" value="NITRATE/NITRITE SENSOR PROTEIN NARX-RELATED"/>
    <property type="match status" value="1"/>
</dbReference>
<reference evidence="12 13" key="1">
    <citation type="submission" date="2018-12" db="EMBL/GenBank/DDBJ databases">
        <authorList>
            <consortium name="Pathogen Informatics"/>
        </authorList>
    </citation>
    <scope>NUCLEOTIDE SEQUENCE [LARGE SCALE GENOMIC DNA]</scope>
    <source>
        <strain evidence="12 13">NCTC11636</strain>
    </source>
</reference>
<dbReference type="GO" id="GO:0046983">
    <property type="term" value="F:protein dimerization activity"/>
    <property type="evidence" value="ECO:0007669"/>
    <property type="project" value="InterPro"/>
</dbReference>
<evidence type="ECO:0000256" key="6">
    <source>
        <dbReference type="ARBA" id="ARBA00022777"/>
    </source>
</evidence>
<gene>
    <name evidence="12" type="ORF">NCTC11636_01642</name>
</gene>
<feature type="transmembrane region" description="Helical" evidence="10">
    <location>
        <begin position="30"/>
        <end position="49"/>
    </location>
</feature>
<dbReference type="EC" id="2.7.13.3" evidence="2"/>
<keyword evidence="10" id="KW-0472">Membrane</keyword>
<dbReference type="KEGG" id="ahw:NCTC11636_01642"/>
<feature type="transmembrane region" description="Helical" evidence="10">
    <location>
        <begin position="61"/>
        <end position="88"/>
    </location>
</feature>
<dbReference type="GO" id="GO:0005524">
    <property type="term" value="F:ATP binding"/>
    <property type="evidence" value="ECO:0007669"/>
    <property type="project" value="UniProtKB-KW"/>
</dbReference>
<comment type="catalytic activity">
    <reaction evidence="1">
        <text>ATP + protein L-histidine = ADP + protein N-phospho-L-histidine.</text>
        <dbReference type="EC" id="2.7.13.3"/>
    </reaction>
</comment>
<evidence type="ECO:0000256" key="1">
    <source>
        <dbReference type="ARBA" id="ARBA00000085"/>
    </source>
</evidence>
<dbReference type="RefSeq" id="WP_126382687.1">
    <property type="nucleotide sequence ID" value="NZ_LR134350.1"/>
</dbReference>
<keyword evidence="6 12" id="KW-0418">Kinase</keyword>
<evidence type="ECO:0000256" key="8">
    <source>
        <dbReference type="ARBA" id="ARBA00023012"/>
    </source>
</evidence>
<proteinExistence type="predicted"/>
<protein>
    <recommendedName>
        <fullName evidence="2">histidine kinase</fullName>
        <ecNumber evidence="2">2.7.13.3</ecNumber>
    </recommendedName>
</protein>
<evidence type="ECO:0000313" key="13">
    <source>
        <dbReference type="Proteomes" id="UP000266895"/>
    </source>
</evidence>
<evidence type="ECO:0000256" key="7">
    <source>
        <dbReference type="ARBA" id="ARBA00022840"/>
    </source>
</evidence>
<keyword evidence="10" id="KW-1133">Transmembrane helix</keyword>
<feature type="region of interest" description="Disordered" evidence="9">
    <location>
        <begin position="1"/>
        <end position="21"/>
    </location>
</feature>
<dbReference type="GO" id="GO:0016020">
    <property type="term" value="C:membrane"/>
    <property type="evidence" value="ECO:0007669"/>
    <property type="project" value="InterPro"/>
</dbReference>
<sequence length="403" mass="42935">MTAATVPSSPDAHRRAGSRGVLTRPDRSPYVAVAIVLGLVNLGANVSLLGRPPAVDLGFMLVALVLISIIPLRPLAGIASYMACWLLLVSLPNTYSTDMVVTNLVFLFFLGRFLPPWPATALCLGATLAQLVSASLHVDRSAIDLGITLFQLIAAALLLPIGALLRSSERSRRAEARRAGVRFDDLRHEIAREMHDLVAYSMSQTALRAQRASMDMSYPPEARQEFAALESTASDALHELRLLLRTLRQDAPAQDIAAATGLGGVVADLGTAVRAISDDVAGSGFDVTFRSLGQAVPTRSQATTLSRVAREMGANIIRHADPREPVTITLVLGPESIRLVSTNRIDDEAHLPSSGTGMLGMRERLAAIDGTLTTLADSGSWIVTASVPVINTRPDPPAMEKTS</sequence>
<dbReference type="InterPro" id="IPR011712">
    <property type="entry name" value="Sig_transdc_His_kin_sub3_dim/P"/>
</dbReference>
<dbReference type="InterPro" id="IPR050482">
    <property type="entry name" value="Sensor_HK_TwoCompSys"/>
</dbReference>
<evidence type="ECO:0000256" key="3">
    <source>
        <dbReference type="ARBA" id="ARBA00022553"/>
    </source>
</evidence>
<dbReference type="InterPro" id="IPR036890">
    <property type="entry name" value="HATPase_C_sf"/>
</dbReference>
<name>A0A448HHZ3_9ACTO</name>
<dbReference type="EMBL" id="LR134350">
    <property type="protein sequence ID" value="VEG28638.1"/>
    <property type="molecule type" value="Genomic_DNA"/>
</dbReference>
<keyword evidence="13" id="KW-1185">Reference proteome</keyword>
<dbReference type="Pfam" id="PF07730">
    <property type="entry name" value="HisKA_3"/>
    <property type="match status" value="1"/>
</dbReference>
<dbReference type="CDD" id="cd16917">
    <property type="entry name" value="HATPase_UhpB-NarQ-NarX-like"/>
    <property type="match status" value="1"/>
</dbReference>
<evidence type="ECO:0000256" key="5">
    <source>
        <dbReference type="ARBA" id="ARBA00022741"/>
    </source>
</evidence>
<keyword evidence="5" id="KW-0547">Nucleotide-binding</keyword>